<proteinExistence type="predicted"/>
<accession>A0ACC1T9T5</accession>
<organism evidence="1 2">
    <name type="scientific">Phlebia brevispora</name>
    <dbReference type="NCBI Taxonomy" id="194682"/>
    <lineage>
        <taxon>Eukaryota</taxon>
        <taxon>Fungi</taxon>
        <taxon>Dikarya</taxon>
        <taxon>Basidiomycota</taxon>
        <taxon>Agaricomycotina</taxon>
        <taxon>Agaricomycetes</taxon>
        <taxon>Polyporales</taxon>
        <taxon>Meruliaceae</taxon>
        <taxon>Phlebia</taxon>
    </lineage>
</organism>
<evidence type="ECO:0000313" key="2">
    <source>
        <dbReference type="Proteomes" id="UP001148662"/>
    </source>
</evidence>
<name>A0ACC1T9T5_9APHY</name>
<keyword evidence="2" id="KW-1185">Reference proteome</keyword>
<protein>
    <submittedName>
        <fullName evidence="1">Uncharacterized protein</fullName>
    </submittedName>
</protein>
<gene>
    <name evidence="1" type="ORF">NM688_g2014</name>
</gene>
<comment type="caution">
    <text evidence="1">The sequence shown here is derived from an EMBL/GenBank/DDBJ whole genome shotgun (WGS) entry which is preliminary data.</text>
</comment>
<dbReference type="EMBL" id="JANHOG010000239">
    <property type="protein sequence ID" value="KAJ3556461.1"/>
    <property type="molecule type" value="Genomic_DNA"/>
</dbReference>
<evidence type="ECO:0000313" key="1">
    <source>
        <dbReference type="EMBL" id="KAJ3556461.1"/>
    </source>
</evidence>
<dbReference type="Proteomes" id="UP001148662">
    <property type="component" value="Unassembled WGS sequence"/>
</dbReference>
<sequence>MCSIISAGLVCVTLGGRHQILNKENSAVTLRDVGPDTTAAKSTKPRIVFSGIQPTGTPHLGNFLGALQNWVKLQQEAAPEDGLLFSIVGWHSLTLPQNPKTLTVARREMLAALLAIGLDPHRSIIFHQDENPHHTELAWLFNCITPMGKLKRMTTWKVFPARLAASRNAKDESEIDDSMLNAGLFTYPVLQAADILAYKATHVPVGEDQKQHLELARDIADTFNRTFKPLFPLPEYVATPTRRVLSLKDPNAKMSKSSPDLSSRILLTDTDAQIKNKIRGAVTDSIVGVTTVNVDTCADNLDDLRVEIGKRPIPSQDGDQTFLYILPSSETSYEIVFFSSHVPFDGAGTKAIMNTFLKKLTQYIVDPAQAVKDTVAWGPEAERLIPFITEVLADSEPREGPAYEQTLKRVMDDLSYTTPRLRGFKPRKFGPGTSRRLGHKFTVEETKALLKAARNEQLTLNHVAHAAMFLMTADDNPPDADTPKDAVIMNYGLVNARNRLQAPYNQKDAYPGYCLGASAIWVDVSMIAENAHKSKKEQLLTIAKHLKKQYQAQKEYPSLLSIEPEQMDLMVGALASGPPPATWIGPWYSGDGRGEDLLDPEHFSGATKVITITDFFQSLNKTQPGPFFRAYSWRGRLELSVDFNEYAMPQDVVYGFNETWAELIKLLI</sequence>
<reference evidence="1" key="1">
    <citation type="submission" date="2022-07" db="EMBL/GenBank/DDBJ databases">
        <title>Genome Sequence of Phlebia brevispora.</title>
        <authorList>
            <person name="Buettner E."/>
        </authorList>
    </citation>
    <scope>NUCLEOTIDE SEQUENCE</scope>
    <source>
        <strain evidence="1">MPL23</strain>
    </source>
</reference>